<comment type="caution">
    <text evidence="7">The sequence shown here is derived from an EMBL/GenBank/DDBJ whole genome shotgun (WGS) entry which is preliminary data.</text>
</comment>
<reference evidence="7" key="2">
    <citation type="submission" date="2020-09" db="EMBL/GenBank/DDBJ databases">
        <authorList>
            <person name="Sun Q."/>
            <person name="Zhou Y."/>
        </authorList>
    </citation>
    <scope>NUCLEOTIDE SEQUENCE</scope>
    <source>
        <strain evidence="7">CGMCC 1.10749</strain>
    </source>
</reference>
<dbReference type="RefSeq" id="WP_035946866.1">
    <property type="nucleotide sequence ID" value="NZ_BMEA01000001.1"/>
</dbReference>
<sequence>MAPPSSPALEAELRRWLESGRLRARSLGPGIDELWSALDRCSSGGKRLRPQLLLAAHRCYGGNEDEVALRVAAALELLHTAFLVHDDVIDRDLVRRGADNISGTFVTWASARGASPDGSASAGVAAGVLAGDLALAGAMRIVALCGADAARTERLLDLFDDAIAVSAAGELDDVLLSVCESTDTTVEDIVAMHYRKTAAYSFRLPLQAGALLASAPSEAHEPLGVVGRLVGIGFQLVDDLRGVFGEEAATGKDTLGDLREGKLTPLIVHARGTAAWSSIAPHVGDRSLTETTARSVRALLEESGSREFVARLAENHLREGLRTARTSGLPASLVDELSSLTDQMLESAA</sequence>
<evidence type="ECO:0000256" key="3">
    <source>
        <dbReference type="ARBA" id="ARBA00022679"/>
    </source>
</evidence>
<comment type="cofactor">
    <cofactor evidence="1">
        <name>Mg(2+)</name>
        <dbReference type="ChEBI" id="CHEBI:18420"/>
    </cofactor>
</comment>
<evidence type="ECO:0000313" key="8">
    <source>
        <dbReference type="Proteomes" id="UP000628079"/>
    </source>
</evidence>
<reference evidence="7" key="1">
    <citation type="journal article" date="2014" name="Int. J. Syst. Evol. Microbiol.">
        <title>Complete genome sequence of Corynebacterium casei LMG S-19264T (=DSM 44701T), isolated from a smear-ripened cheese.</title>
        <authorList>
            <consortium name="US DOE Joint Genome Institute (JGI-PGF)"/>
            <person name="Walter F."/>
            <person name="Albersmeier A."/>
            <person name="Kalinowski J."/>
            <person name="Ruckert C."/>
        </authorList>
    </citation>
    <scope>NUCLEOTIDE SEQUENCE</scope>
    <source>
        <strain evidence="7">CGMCC 1.10749</strain>
    </source>
</reference>
<dbReference type="AlphaFoldDB" id="A0A8H9KQM2"/>
<dbReference type="EMBL" id="BMEA01000001">
    <property type="protein sequence ID" value="GGB74422.1"/>
    <property type="molecule type" value="Genomic_DNA"/>
</dbReference>
<dbReference type="GO" id="GO:0004659">
    <property type="term" value="F:prenyltransferase activity"/>
    <property type="evidence" value="ECO:0007669"/>
    <property type="project" value="InterPro"/>
</dbReference>
<accession>A0A8H9KQM2</accession>
<dbReference type="GO" id="GO:0008299">
    <property type="term" value="P:isoprenoid biosynthetic process"/>
    <property type="evidence" value="ECO:0007669"/>
    <property type="project" value="InterPro"/>
</dbReference>
<comment type="similarity">
    <text evidence="2 6">Belongs to the FPP/GGPP synthase family.</text>
</comment>
<dbReference type="InterPro" id="IPR008949">
    <property type="entry name" value="Isoprenoid_synthase_dom_sf"/>
</dbReference>
<dbReference type="Pfam" id="PF00348">
    <property type="entry name" value="polyprenyl_synt"/>
    <property type="match status" value="1"/>
</dbReference>
<evidence type="ECO:0000256" key="6">
    <source>
        <dbReference type="RuleBase" id="RU004466"/>
    </source>
</evidence>
<evidence type="ECO:0000256" key="1">
    <source>
        <dbReference type="ARBA" id="ARBA00001946"/>
    </source>
</evidence>
<dbReference type="PROSITE" id="PS00723">
    <property type="entry name" value="POLYPRENYL_SYNTHASE_1"/>
    <property type="match status" value="1"/>
</dbReference>
<evidence type="ECO:0000256" key="4">
    <source>
        <dbReference type="ARBA" id="ARBA00022723"/>
    </source>
</evidence>
<keyword evidence="5" id="KW-0460">Magnesium</keyword>
<keyword evidence="4" id="KW-0479">Metal-binding</keyword>
<protein>
    <submittedName>
        <fullName evidence="7">Geranylgeranyl pyrophosphate synthase</fullName>
    </submittedName>
</protein>
<dbReference type="InterPro" id="IPR000092">
    <property type="entry name" value="Polyprenyl_synt"/>
</dbReference>
<evidence type="ECO:0000313" key="7">
    <source>
        <dbReference type="EMBL" id="GGB74422.1"/>
    </source>
</evidence>
<dbReference type="InterPro" id="IPR033749">
    <property type="entry name" value="Polyprenyl_synt_CS"/>
</dbReference>
<dbReference type="CDD" id="cd00685">
    <property type="entry name" value="Trans_IPPS_HT"/>
    <property type="match status" value="1"/>
</dbReference>
<dbReference type="GO" id="GO:0046872">
    <property type="term" value="F:metal ion binding"/>
    <property type="evidence" value="ECO:0007669"/>
    <property type="project" value="UniProtKB-KW"/>
</dbReference>
<dbReference type="PROSITE" id="PS00444">
    <property type="entry name" value="POLYPRENYL_SYNTHASE_2"/>
    <property type="match status" value="1"/>
</dbReference>
<dbReference type="SUPFAM" id="SSF48576">
    <property type="entry name" value="Terpenoid synthases"/>
    <property type="match status" value="1"/>
</dbReference>
<gene>
    <name evidence="7" type="ORF">GCM10011314_12380</name>
</gene>
<dbReference type="PANTHER" id="PTHR12001">
    <property type="entry name" value="GERANYLGERANYL PYROPHOSPHATE SYNTHASE"/>
    <property type="match status" value="1"/>
</dbReference>
<dbReference type="SFLD" id="SFLDS00005">
    <property type="entry name" value="Isoprenoid_Synthase_Type_I"/>
    <property type="match status" value="1"/>
</dbReference>
<evidence type="ECO:0000256" key="2">
    <source>
        <dbReference type="ARBA" id="ARBA00006706"/>
    </source>
</evidence>
<name>A0A8H9KQM2_9MICO</name>
<dbReference type="Gene3D" id="1.10.600.10">
    <property type="entry name" value="Farnesyl Diphosphate Synthase"/>
    <property type="match status" value="1"/>
</dbReference>
<dbReference type="Proteomes" id="UP000628079">
    <property type="component" value="Unassembled WGS sequence"/>
</dbReference>
<proteinExistence type="inferred from homology"/>
<evidence type="ECO:0000256" key="5">
    <source>
        <dbReference type="ARBA" id="ARBA00022842"/>
    </source>
</evidence>
<dbReference type="PANTHER" id="PTHR12001:SF85">
    <property type="entry name" value="SHORT CHAIN ISOPRENYL DIPHOSPHATE SYNTHASE"/>
    <property type="match status" value="1"/>
</dbReference>
<organism evidence="7 8">
    <name type="scientific">Knoellia flava</name>
    <dbReference type="NCBI Taxonomy" id="913969"/>
    <lineage>
        <taxon>Bacteria</taxon>
        <taxon>Bacillati</taxon>
        <taxon>Actinomycetota</taxon>
        <taxon>Actinomycetes</taxon>
        <taxon>Micrococcales</taxon>
        <taxon>Intrasporangiaceae</taxon>
        <taxon>Knoellia</taxon>
    </lineage>
</organism>
<keyword evidence="3 6" id="KW-0808">Transferase</keyword>